<feature type="region of interest" description="Disordered" evidence="1">
    <location>
        <begin position="52"/>
        <end position="79"/>
    </location>
</feature>
<feature type="signal peptide" evidence="2">
    <location>
        <begin position="1"/>
        <end position="23"/>
    </location>
</feature>
<reference evidence="3 4" key="1">
    <citation type="submission" date="2023-10" db="EMBL/GenBank/DDBJ databases">
        <title>Complete Genome Sequence of Limnobacter thiooxidans CS-K2T, Isolated from freshwater lake sediments in Bavaria, Germany.</title>
        <authorList>
            <person name="Naruki M."/>
            <person name="Watanabe A."/>
            <person name="Warashina T."/>
            <person name="Morita T."/>
            <person name="Arakawa K."/>
        </authorList>
    </citation>
    <scope>NUCLEOTIDE SEQUENCE [LARGE SCALE GENOMIC DNA]</scope>
    <source>
        <strain evidence="3 4">CS-K2</strain>
    </source>
</reference>
<evidence type="ECO:0000313" key="4">
    <source>
        <dbReference type="Proteomes" id="UP001329151"/>
    </source>
</evidence>
<dbReference type="AlphaFoldDB" id="A0AA86MDU2"/>
<evidence type="ECO:0000256" key="1">
    <source>
        <dbReference type="SAM" id="MobiDB-lite"/>
    </source>
</evidence>
<organism evidence="3 4">
    <name type="scientific">Limnobacter thiooxidans</name>
    <dbReference type="NCBI Taxonomy" id="131080"/>
    <lineage>
        <taxon>Bacteria</taxon>
        <taxon>Pseudomonadati</taxon>
        <taxon>Pseudomonadota</taxon>
        <taxon>Betaproteobacteria</taxon>
        <taxon>Burkholderiales</taxon>
        <taxon>Burkholderiaceae</taxon>
        <taxon>Limnobacter</taxon>
    </lineage>
</organism>
<dbReference type="PROSITE" id="PS51257">
    <property type="entry name" value="PROKAR_LIPOPROTEIN"/>
    <property type="match status" value="1"/>
</dbReference>
<dbReference type="RefSeq" id="WP_130558398.1">
    <property type="nucleotide sequence ID" value="NZ_AP028947.1"/>
</dbReference>
<feature type="compositionally biased region" description="Polar residues" evidence="1">
    <location>
        <begin position="52"/>
        <end position="69"/>
    </location>
</feature>
<name>A0AA86MDU2_9BURK</name>
<dbReference type="KEGG" id="lto:RGQ30_05910"/>
<feature type="compositionally biased region" description="Acidic residues" evidence="1">
    <location>
        <begin position="70"/>
        <end position="79"/>
    </location>
</feature>
<dbReference type="EMBL" id="AP028947">
    <property type="protein sequence ID" value="BET25090.1"/>
    <property type="molecule type" value="Genomic_DNA"/>
</dbReference>
<evidence type="ECO:0000256" key="2">
    <source>
        <dbReference type="SAM" id="SignalP"/>
    </source>
</evidence>
<evidence type="ECO:0008006" key="5">
    <source>
        <dbReference type="Google" id="ProtNLM"/>
    </source>
</evidence>
<protein>
    <recommendedName>
        <fullName evidence="5">Lipoprotein</fullName>
    </recommendedName>
</protein>
<keyword evidence="4" id="KW-1185">Reference proteome</keyword>
<gene>
    <name evidence="3" type="ORF">RGQ30_05910</name>
</gene>
<dbReference type="Proteomes" id="UP001329151">
    <property type="component" value="Chromosome"/>
</dbReference>
<keyword evidence="2" id="KW-0732">Signal</keyword>
<accession>A0AA86MDU2</accession>
<feature type="chain" id="PRO_5046333212" description="Lipoprotein" evidence="2">
    <location>
        <begin position="24"/>
        <end position="79"/>
    </location>
</feature>
<sequence length="79" mass="7881">MKFANIIRVGAGAILLAGLAACGSDDTPFNLGTASSDGNINQIEAGVLAGSSTEAGEPDNVSNLALATSETDEPFDLPD</sequence>
<proteinExistence type="predicted"/>
<evidence type="ECO:0000313" key="3">
    <source>
        <dbReference type="EMBL" id="BET25090.1"/>
    </source>
</evidence>